<feature type="region of interest" description="Disordered" evidence="1">
    <location>
        <begin position="454"/>
        <end position="473"/>
    </location>
</feature>
<organism evidence="2 3">
    <name type="scientific">Acanthamoeba castellanii (strain ATCC 30010 / Neff)</name>
    <dbReference type="NCBI Taxonomy" id="1257118"/>
    <lineage>
        <taxon>Eukaryota</taxon>
        <taxon>Amoebozoa</taxon>
        <taxon>Discosea</taxon>
        <taxon>Longamoebia</taxon>
        <taxon>Centramoebida</taxon>
        <taxon>Acanthamoebidae</taxon>
        <taxon>Acanthamoeba</taxon>
    </lineage>
</organism>
<dbReference type="EMBL" id="KB008073">
    <property type="protein sequence ID" value="ELR14075.1"/>
    <property type="molecule type" value="Genomic_DNA"/>
</dbReference>
<evidence type="ECO:0000313" key="3">
    <source>
        <dbReference type="Proteomes" id="UP000011083"/>
    </source>
</evidence>
<dbReference type="Proteomes" id="UP000011083">
    <property type="component" value="Unassembled WGS sequence"/>
</dbReference>
<feature type="compositionally biased region" description="Polar residues" evidence="1">
    <location>
        <begin position="63"/>
        <end position="81"/>
    </location>
</feature>
<accession>L8GLZ2</accession>
<evidence type="ECO:0000256" key="1">
    <source>
        <dbReference type="SAM" id="MobiDB-lite"/>
    </source>
</evidence>
<dbReference type="RefSeq" id="XP_004336088.1">
    <property type="nucleotide sequence ID" value="XM_004336040.1"/>
</dbReference>
<dbReference type="VEuPathDB" id="AmoebaDB:ACA1_366980"/>
<dbReference type="KEGG" id="acan:ACA1_366980"/>
<feature type="compositionally biased region" description="Basic and acidic residues" evidence="1">
    <location>
        <begin position="88"/>
        <end position="98"/>
    </location>
</feature>
<dbReference type="AlphaFoldDB" id="L8GLZ2"/>
<feature type="compositionally biased region" description="Low complexity" evidence="1">
    <location>
        <begin position="12"/>
        <end position="22"/>
    </location>
</feature>
<dbReference type="GeneID" id="14914504"/>
<name>L8GLZ2_ACACF</name>
<feature type="compositionally biased region" description="Pro residues" evidence="1">
    <location>
        <begin position="23"/>
        <end position="37"/>
    </location>
</feature>
<proteinExistence type="predicted"/>
<feature type="region of interest" description="Disordered" evidence="1">
    <location>
        <begin position="1"/>
        <end position="99"/>
    </location>
</feature>
<dbReference type="SMR" id="L8GLZ2"/>
<gene>
    <name evidence="2" type="ORF">ACA1_366980</name>
</gene>
<evidence type="ECO:0000313" key="2">
    <source>
        <dbReference type="EMBL" id="ELR14075.1"/>
    </source>
</evidence>
<keyword evidence="3" id="KW-1185">Reference proteome</keyword>
<reference evidence="2 3" key="1">
    <citation type="journal article" date="2013" name="Genome Biol.">
        <title>Genome of Acanthamoeba castellanii highlights extensive lateral gene transfer and early evolution of tyrosine kinase signaling.</title>
        <authorList>
            <person name="Clarke M."/>
            <person name="Lohan A.J."/>
            <person name="Liu B."/>
            <person name="Lagkouvardos I."/>
            <person name="Roy S."/>
            <person name="Zafar N."/>
            <person name="Bertelli C."/>
            <person name="Schilde C."/>
            <person name="Kianianmomeni A."/>
            <person name="Burglin T.R."/>
            <person name="Frech C."/>
            <person name="Turcotte B."/>
            <person name="Kopec K.O."/>
            <person name="Synnott J.M."/>
            <person name="Choo C."/>
            <person name="Paponov I."/>
            <person name="Finkler A."/>
            <person name="Soon Heng Tan C."/>
            <person name="Hutchins A.P."/>
            <person name="Weinmeier T."/>
            <person name="Rattei T."/>
            <person name="Chu J.S."/>
            <person name="Gimenez G."/>
            <person name="Irimia M."/>
            <person name="Rigden D.J."/>
            <person name="Fitzpatrick D.A."/>
            <person name="Lorenzo-Morales J."/>
            <person name="Bateman A."/>
            <person name="Chiu C.H."/>
            <person name="Tang P."/>
            <person name="Hegemann P."/>
            <person name="Fromm H."/>
            <person name="Raoult D."/>
            <person name="Greub G."/>
            <person name="Miranda-Saavedra D."/>
            <person name="Chen N."/>
            <person name="Nash P."/>
            <person name="Ginger M.L."/>
            <person name="Horn M."/>
            <person name="Schaap P."/>
            <person name="Caler L."/>
            <person name="Loftus B."/>
        </authorList>
    </citation>
    <scope>NUCLEOTIDE SEQUENCE [LARGE SCALE GENOMIC DNA]</scope>
    <source>
        <strain evidence="2 3">Neff</strain>
    </source>
</reference>
<sequence length="573" mass="63607">MNEYMAAHHKPAPASYPSSPAVVLPPTPQQVTSPPPQYSADSPPAGARASSKAGRKPARKVSGASSARRTTLATPKESSVPSAPLSRIHPDLDPHSRIDVAPTQDVLFLRDKKKPNTPEYLHVTVTNPRNARLVAVTLARDGADEIEDPSVAFVPLKGNQFMVLLDTSTLYNKAGVQVMRLRLIDLEYRVVAQQDFHYVVHSKSTQRPDMFYRVAMRELQQIPTWEVAWKWISRFYAKRCYRDLTGKQKAGAKTDQPLPSEDIVLSIHRLTPSEEITPDIFQRLIAWTNSFYALYNTADVQALMESSLLHFIPPSRVEKVLKEASELTGRPTFLLRFSSQPDALALNLYKGRLQATIVRIYDPHSDKALRAALNQIIELLKQPEQEGTLALHSIDRHTDAGYRTCDVKLLEETIKQLKCMKDHSLKLPHGYENNTTFGTAVNELAGGKRKHIEPASPAVGSPYGAHLPSEEEAEEELDHGQVLRPAATGGAAHSAQATVETLYAQAMANEEVGRSLYELLRRQFGGLSLSPFVEGEDMESPYMKIEPLQLSEGVDGCESSEIDSFFDIILSSE</sequence>
<protein>
    <submittedName>
        <fullName evidence="2">Uncharacterized protein</fullName>
    </submittedName>
</protein>